<proteinExistence type="predicted"/>
<reference evidence="1" key="1">
    <citation type="submission" date="2018-02" db="EMBL/GenBank/DDBJ databases">
        <title>Rhizophora mucronata_Transcriptome.</title>
        <authorList>
            <person name="Meera S.P."/>
            <person name="Sreeshan A."/>
            <person name="Augustine A."/>
        </authorList>
    </citation>
    <scope>NUCLEOTIDE SEQUENCE</scope>
    <source>
        <tissue evidence="1">Leaf</tissue>
    </source>
</reference>
<sequence length="120" mass="14106">MIKYFFSMSVNICRSHTSPLIIPFIVKNGNPFTTPLFHATIFNSNQNGFNHLIDIHRAHKIHNRLQYQASYKLSSNSSNQRALSFTRSQYQSNDSTNYALKKLVLTLRRYQCRMKLLRNH</sequence>
<protein>
    <submittedName>
        <fullName evidence="1">Uncharacterized protein LOC8275559 isoform X1</fullName>
    </submittedName>
</protein>
<dbReference type="EMBL" id="GGEC01034275">
    <property type="protein sequence ID" value="MBX14759.1"/>
    <property type="molecule type" value="Transcribed_RNA"/>
</dbReference>
<dbReference type="EMBL" id="GGEC01034277">
    <property type="protein sequence ID" value="MBX14761.1"/>
    <property type="molecule type" value="Transcribed_RNA"/>
</dbReference>
<evidence type="ECO:0000313" key="1">
    <source>
        <dbReference type="EMBL" id="MBX14759.1"/>
    </source>
</evidence>
<name>A0A2P2L9V8_RHIMU</name>
<organism evidence="1">
    <name type="scientific">Rhizophora mucronata</name>
    <name type="common">Asiatic mangrove</name>
    <dbReference type="NCBI Taxonomy" id="61149"/>
    <lineage>
        <taxon>Eukaryota</taxon>
        <taxon>Viridiplantae</taxon>
        <taxon>Streptophyta</taxon>
        <taxon>Embryophyta</taxon>
        <taxon>Tracheophyta</taxon>
        <taxon>Spermatophyta</taxon>
        <taxon>Magnoliopsida</taxon>
        <taxon>eudicotyledons</taxon>
        <taxon>Gunneridae</taxon>
        <taxon>Pentapetalae</taxon>
        <taxon>rosids</taxon>
        <taxon>fabids</taxon>
        <taxon>Malpighiales</taxon>
        <taxon>Rhizophoraceae</taxon>
        <taxon>Rhizophora</taxon>
    </lineage>
</organism>
<dbReference type="AlphaFoldDB" id="A0A2P2L9V8"/>
<accession>A0A2P2L9V8</accession>